<keyword evidence="4" id="KW-1185">Reference proteome</keyword>
<feature type="transmembrane region" description="Helical" evidence="2">
    <location>
        <begin position="12"/>
        <end position="29"/>
    </location>
</feature>
<organism evidence="3 4">
    <name type="scientific">Aliikangiella marina</name>
    <dbReference type="NCBI Taxonomy" id="1712262"/>
    <lineage>
        <taxon>Bacteria</taxon>
        <taxon>Pseudomonadati</taxon>
        <taxon>Pseudomonadota</taxon>
        <taxon>Gammaproteobacteria</taxon>
        <taxon>Oceanospirillales</taxon>
        <taxon>Pleioneaceae</taxon>
        <taxon>Aliikangiella</taxon>
    </lineage>
</organism>
<evidence type="ECO:0000256" key="1">
    <source>
        <dbReference type="SAM" id="MobiDB-lite"/>
    </source>
</evidence>
<accession>A0A545T6Q6</accession>
<dbReference type="Proteomes" id="UP000317839">
    <property type="component" value="Unassembled WGS sequence"/>
</dbReference>
<reference evidence="3 4" key="1">
    <citation type="submission" date="2019-06" db="EMBL/GenBank/DDBJ databases">
        <title>Draft genome of Aliikangiella marina GYP-15.</title>
        <authorList>
            <person name="Wang G."/>
        </authorList>
    </citation>
    <scope>NUCLEOTIDE SEQUENCE [LARGE SCALE GENOMIC DNA]</scope>
    <source>
        <strain evidence="3 4">GYP-15</strain>
    </source>
</reference>
<dbReference type="EMBL" id="VIKR01000004">
    <property type="protein sequence ID" value="TQV72909.1"/>
    <property type="molecule type" value="Genomic_DNA"/>
</dbReference>
<keyword evidence="2" id="KW-0812">Transmembrane</keyword>
<keyword evidence="2" id="KW-0472">Membrane</keyword>
<evidence type="ECO:0000256" key="2">
    <source>
        <dbReference type="SAM" id="Phobius"/>
    </source>
</evidence>
<sequence>MNTNLNAGYGKRLLVVLVFLLTITTILYLKTDYLQQATEYVNKTLLGKSDTNSMVTFYQWTNEQGETVISQDKPVQPREYIVFQALPDLIKNENIIDQTLIERSNQYQSQRQSNQQNAVKSQQSGKAKTNIQSTVSGTIFEAPTKAKNCVNVAVQHAANNRKAADSGSRTINTDPGC</sequence>
<comment type="caution">
    <text evidence="3">The sequence shown here is derived from an EMBL/GenBank/DDBJ whole genome shotgun (WGS) entry which is preliminary data.</text>
</comment>
<evidence type="ECO:0008006" key="5">
    <source>
        <dbReference type="Google" id="ProtNLM"/>
    </source>
</evidence>
<feature type="region of interest" description="Disordered" evidence="1">
    <location>
        <begin position="106"/>
        <end position="131"/>
    </location>
</feature>
<feature type="compositionally biased region" description="Polar residues" evidence="1">
    <location>
        <begin position="118"/>
        <end position="131"/>
    </location>
</feature>
<feature type="compositionally biased region" description="Low complexity" evidence="1">
    <location>
        <begin position="106"/>
        <end position="117"/>
    </location>
</feature>
<gene>
    <name evidence="3" type="ORF">FLL45_15705</name>
</gene>
<dbReference type="AlphaFoldDB" id="A0A545T6Q6"/>
<proteinExistence type="predicted"/>
<evidence type="ECO:0000313" key="4">
    <source>
        <dbReference type="Proteomes" id="UP000317839"/>
    </source>
</evidence>
<evidence type="ECO:0000313" key="3">
    <source>
        <dbReference type="EMBL" id="TQV72909.1"/>
    </source>
</evidence>
<dbReference type="RefSeq" id="WP_142943048.1">
    <property type="nucleotide sequence ID" value="NZ_VIKR01000004.1"/>
</dbReference>
<name>A0A545T6Q6_9GAMM</name>
<protein>
    <recommendedName>
        <fullName evidence="5">DUF4124 domain-containing protein</fullName>
    </recommendedName>
</protein>
<keyword evidence="2" id="KW-1133">Transmembrane helix</keyword>